<dbReference type="InterPro" id="IPR016893">
    <property type="entry name" value="UCP028589"/>
</dbReference>
<dbReference type="PIRSF" id="PIRSF028589">
    <property type="entry name" value="UCP028589"/>
    <property type="match status" value="1"/>
</dbReference>
<reference evidence="1 2" key="1">
    <citation type="journal article" date="2016" name="Front. Microbiol.">
        <title>Genomic Insight into the Host-Endosymbiont Relationship of Endozoicomonas montiporae CL-33(T) with its Coral Host.</title>
        <authorList>
            <person name="Ding J.-Y."/>
            <person name="Shiu J.-H."/>
            <person name="Chen W.-M."/>
            <person name="Chiang Y.-R."/>
            <person name="Tang S.-L."/>
        </authorList>
    </citation>
    <scope>NUCLEOTIDE SEQUENCE [LARGE SCALE GENOMIC DNA]</scope>
    <source>
        <strain evidence="1 2">CL-33</strain>
    </source>
</reference>
<proteinExistence type="predicted"/>
<dbReference type="PATRIC" id="fig|570277.3.peg.4665"/>
<dbReference type="AlphaFoldDB" id="A0A142BHP1"/>
<organism evidence="1 2">
    <name type="scientific">Endozoicomonas montiporae CL-33</name>
    <dbReference type="NCBI Taxonomy" id="570277"/>
    <lineage>
        <taxon>Bacteria</taxon>
        <taxon>Pseudomonadati</taxon>
        <taxon>Pseudomonadota</taxon>
        <taxon>Gammaproteobacteria</taxon>
        <taxon>Oceanospirillales</taxon>
        <taxon>Endozoicomonadaceae</taxon>
        <taxon>Endozoicomonas</taxon>
    </lineage>
</organism>
<evidence type="ECO:0000313" key="1">
    <source>
        <dbReference type="EMBL" id="AMO58267.1"/>
    </source>
</evidence>
<sequence>MGHLLGTDHQKRNGKELNMAKQDRSYIGKGTIYLKALKAGIGLMPVGNCSALEISFEEDKKEQKDYTSVGGGNVNVVSRIDSVTGSMTALDLSADTMAPALRAAVKNEASGQVTDEVITATGNDGELLPFAYAPDHTQAITVKNAADDSGLTEGDDYTLTANGLLVVGAGAITASGVKVSYTKAPQEILEAMVSAGEEFCLFFDGMNEAQSGNPVSVTLHKVKFSPLQGLQLIGDEFAEVSMEFEVLRDSTKTGTGISQFMKVIQAL</sequence>
<dbReference type="EMBL" id="CP013251">
    <property type="protein sequence ID" value="AMO58267.1"/>
    <property type="molecule type" value="Genomic_DNA"/>
</dbReference>
<gene>
    <name evidence="1" type="ORF">EZMO1_4350</name>
</gene>
<accession>A0A142BHP1</accession>
<protein>
    <submittedName>
        <fullName evidence="1">Uncharacterized protein</fullName>
    </submittedName>
</protein>
<dbReference type="KEGG" id="emp:EZMO1_4350"/>
<evidence type="ECO:0000313" key="2">
    <source>
        <dbReference type="Proteomes" id="UP000071065"/>
    </source>
</evidence>
<name>A0A142BHP1_9GAMM</name>
<dbReference type="Proteomes" id="UP000071065">
    <property type="component" value="Chromosome"/>
</dbReference>
<dbReference type="STRING" id="570277.EZMO1_4350"/>